<feature type="non-terminal residue" evidence="6">
    <location>
        <position position="1"/>
    </location>
</feature>
<dbReference type="Pfam" id="PF25390">
    <property type="entry name" value="WD40_RLD"/>
    <property type="match status" value="1"/>
</dbReference>
<feature type="repeat" description="RCC1" evidence="3">
    <location>
        <begin position="354"/>
        <end position="418"/>
    </location>
</feature>
<keyword evidence="1" id="KW-0344">Guanine-nucleotide releasing factor</keyword>
<proteinExistence type="predicted"/>
<evidence type="ECO:0000313" key="7">
    <source>
        <dbReference type="Proteomes" id="UP000669903"/>
    </source>
</evidence>
<comment type="caution">
    <text evidence="6">The sequence shown here is derived from an EMBL/GenBank/DDBJ whole genome shotgun (WGS) entry which is preliminary data.</text>
</comment>
<dbReference type="PROSITE" id="PS00625">
    <property type="entry name" value="RCC1_1"/>
    <property type="match status" value="1"/>
</dbReference>
<dbReference type="Gene3D" id="2.130.10.30">
    <property type="entry name" value="Regulator of chromosome condensation 1/beta-lactamase-inhibitor protein II"/>
    <property type="match status" value="1"/>
</dbReference>
<feature type="repeat" description="RCC1" evidence="3">
    <location>
        <begin position="420"/>
        <end position="471"/>
    </location>
</feature>
<dbReference type="AlphaFoldDB" id="A0A836K9G2"/>
<gene>
    <name evidence="6" type="primary">Rcc1</name>
    <name evidence="6" type="ORF">G6Z76_0004129</name>
</gene>
<accession>A0A836K9G2</accession>
<keyword evidence="7" id="KW-1185">Reference proteome</keyword>
<reference evidence="6" key="1">
    <citation type="submission" date="2020-03" db="EMBL/GenBank/DDBJ databases">
        <title>Relaxed selection underlies rapid genomic changes in the transitions from sociality to social parasitism in ants.</title>
        <authorList>
            <person name="Bi X."/>
        </authorList>
    </citation>
    <scope>NUCLEOTIDE SEQUENCE</scope>
    <source>
        <strain evidence="6">BGI-DK2014a</strain>
        <tissue evidence="6">Whole body</tissue>
    </source>
</reference>
<dbReference type="EMBL" id="JAANIC010003382">
    <property type="protein sequence ID" value="KAG5340536.1"/>
    <property type="molecule type" value="Genomic_DNA"/>
</dbReference>
<dbReference type="PANTHER" id="PTHR45982">
    <property type="entry name" value="REGULATOR OF CHROMOSOME CONDENSATION"/>
    <property type="match status" value="1"/>
</dbReference>
<dbReference type="GO" id="GO:0005737">
    <property type="term" value="C:cytoplasm"/>
    <property type="evidence" value="ECO:0007669"/>
    <property type="project" value="TreeGrafter"/>
</dbReference>
<evidence type="ECO:0000256" key="4">
    <source>
        <dbReference type="SAM" id="MobiDB-lite"/>
    </source>
</evidence>
<sequence length="587" mass="64019">MTRSDKRDAISYQGIELPGMQVLSWYEYYPESPRMHAYRHADPHIVIGFASARPDGTHASPFYKLSHLLEITLIRIVFLKSTWVDIGSKRYIARRSRLLNLIVETLIRSSEEENQSTFIKRNFCPASCEFGARLVSFPPRGGGSTSRTAAEKSSSRRLPRKSTKRTAEDPVQADKAPKQIKKKQGLSVKPNLRSLSIGGVMLVFGQGDFGQLGLGEDVTEKMRPAAITDYQDVITVAAGAMHNVCLRNTGEVLTFGCNDEGALGRDTTKEGSETVPGIVELPGKAIQVTAGDSHTAALLDDGRVFAWGTFRDTHGSMGLTLKGNERFPIEILPDVKVVKIASGNDHLVLLSENGRVYTCGRGEQGQLGRVAARTASRNTRQGIGLLLTPGVVEFKIRKKLYFDDIWAGNFCTFAKEHEKGDIYVFGLNNFHQIGLKDNDIHFHPQISKTFSGKVWKHISSGEHHTIALDDAGQVFVMGRKEYGRLGLGPNCSDAEELTLVSALSSTKCIDIGAGSRESFAVTESGDLYSWGMGTNGNLGTGDVKDVEEPVLVKGKQLEGKTVVRVSGGGQHTLALATIRPVKDKTAG</sequence>
<evidence type="ECO:0000256" key="1">
    <source>
        <dbReference type="ARBA" id="ARBA00022658"/>
    </source>
</evidence>
<dbReference type="InterPro" id="IPR058923">
    <property type="entry name" value="RCC1-like_dom"/>
</dbReference>
<feature type="non-terminal residue" evidence="6">
    <location>
        <position position="587"/>
    </location>
</feature>
<evidence type="ECO:0000256" key="3">
    <source>
        <dbReference type="PROSITE-ProRule" id="PRU00235"/>
    </source>
</evidence>
<evidence type="ECO:0000256" key="2">
    <source>
        <dbReference type="ARBA" id="ARBA00022737"/>
    </source>
</evidence>
<dbReference type="PROSITE" id="PS50012">
    <property type="entry name" value="RCC1_3"/>
    <property type="match status" value="7"/>
</dbReference>
<dbReference type="GO" id="GO:0005085">
    <property type="term" value="F:guanyl-nucleotide exchange factor activity"/>
    <property type="evidence" value="ECO:0007669"/>
    <property type="project" value="TreeGrafter"/>
</dbReference>
<dbReference type="InterPro" id="IPR000408">
    <property type="entry name" value="Reg_chr_condens"/>
</dbReference>
<feature type="repeat" description="RCC1" evidence="3">
    <location>
        <begin position="250"/>
        <end position="301"/>
    </location>
</feature>
<feature type="repeat" description="RCC1" evidence="3">
    <location>
        <begin position="525"/>
        <end position="578"/>
    </location>
</feature>
<name>A0A836K9G2_9HYME</name>
<evidence type="ECO:0000259" key="5">
    <source>
        <dbReference type="Pfam" id="PF25390"/>
    </source>
</evidence>
<dbReference type="InterPro" id="IPR009091">
    <property type="entry name" value="RCC1/BLIP-II"/>
</dbReference>
<feature type="repeat" description="RCC1" evidence="3">
    <location>
        <begin position="472"/>
        <end position="524"/>
    </location>
</feature>
<keyword evidence="2" id="KW-0677">Repeat</keyword>
<dbReference type="PRINTS" id="PR00633">
    <property type="entry name" value="RCCNDNSATION"/>
</dbReference>
<organism evidence="6 7">
    <name type="scientific">Acromyrmex charruanus</name>
    <dbReference type="NCBI Taxonomy" id="2715315"/>
    <lineage>
        <taxon>Eukaryota</taxon>
        <taxon>Metazoa</taxon>
        <taxon>Ecdysozoa</taxon>
        <taxon>Arthropoda</taxon>
        <taxon>Hexapoda</taxon>
        <taxon>Insecta</taxon>
        <taxon>Pterygota</taxon>
        <taxon>Neoptera</taxon>
        <taxon>Endopterygota</taxon>
        <taxon>Hymenoptera</taxon>
        <taxon>Apocrita</taxon>
        <taxon>Aculeata</taxon>
        <taxon>Formicoidea</taxon>
        <taxon>Formicidae</taxon>
        <taxon>Myrmicinae</taxon>
        <taxon>Acromyrmex</taxon>
    </lineage>
</organism>
<feature type="repeat" description="RCC1" evidence="3">
    <location>
        <begin position="199"/>
        <end position="249"/>
    </location>
</feature>
<dbReference type="Proteomes" id="UP000669903">
    <property type="component" value="Unassembled WGS sequence"/>
</dbReference>
<feature type="repeat" description="RCC1" evidence="3">
    <location>
        <begin position="302"/>
        <end position="353"/>
    </location>
</feature>
<feature type="domain" description="RCC1-like" evidence="5">
    <location>
        <begin position="201"/>
        <end position="574"/>
    </location>
</feature>
<dbReference type="InterPro" id="IPR051553">
    <property type="entry name" value="Ran_GTPase-activating"/>
</dbReference>
<dbReference type="SUPFAM" id="SSF50985">
    <property type="entry name" value="RCC1/BLIP-II"/>
    <property type="match status" value="1"/>
</dbReference>
<protein>
    <submittedName>
        <fullName evidence="6">RCC1 protein</fullName>
    </submittedName>
</protein>
<feature type="region of interest" description="Disordered" evidence="4">
    <location>
        <begin position="139"/>
        <end position="185"/>
    </location>
</feature>
<dbReference type="PANTHER" id="PTHR45982:SF1">
    <property type="entry name" value="REGULATOR OF CHROMOSOME CONDENSATION"/>
    <property type="match status" value="1"/>
</dbReference>
<dbReference type="PROSITE" id="PS00626">
    <property type="entry name" value="RCC1_2"/>
    <property type="match status" value="3"/>
</dbReference>
<feature type="compositionally biased region" description="Basic residues" evidence="4">
    <location>
        <begin position="155"/>
        <end position="164"/>
    </location>
</feature>
<evidence type="ECO:0000313" key="6">
    <source>
        <dbReference type="EMBL" id="KAG5340536.1"/>
    </source>
</evidence>